<accession>A0ABT8S3X3</accession>
<comment type="caution">
    <text evidence="3">The sequence shown here is derived from an EMBL/GenBank/DDBJ whole genome shotgun (WGS) entry which is preliminary data.</text>
</comment>
<proteinExistence type="inferred from homology"/>
<dbReference type="Gene3D" id="3.40.190.150">
    <property type="entry name" value="Bordetella uptake gene, domain 1"/>
    <property type="match status" value="1"/>
</dbReference>
<dbReference type="EMBL" id="JAUKVY010000009">
    <property type="protein sequence ID" value="MDO1533620.1"/>
    <property type="molecule type" value="Genomic_DNA"/>
</dbReference>
<feature type="chain" id="PRO_5046352124" evidence="2">
    <location>
        <begin position="34"/>
        <end position="333"/>
    </location>
</feature>
<dbReference type="Proteomes" id="UP001169027">
    <property type="component" value="Unassembled WGS sequence"/>
</dbReference>
<feature type="signal peptide" evidence="2">
    <location>
        <begin position="1"/>
        <end position="33"/>
    </location>
</feature>
<sequence>MSSSPCVRVRNARRLTALLALATACILGAPAAAQPAWPSRPITVVIGYPPGGSVDAVGRAVVETLGKKLGATVVVDNAGGAAGAIGVQKVVNAAPDGHTLIFGSSSEFVATRFLNPAQKYDAARDLTPVGYVGAIPLVLVASTQSGVTSLAQFVSVARQKPGQLSYGTSGIGSMLHFSGELVKKQAGLSITHVPYRGAGNIGSDLAGGAIEFAFLGPGAAKPFIDAGRIVPIAVTSAQRIALMPDVPALGEHPALKGYDLVAWYALMAPRGLAPDPQARLQRALRETLQDATVRQKLERIGVVVGRGDENLPQLMARDAVEYKRIVDFAGMRE</sequence>
<dbReference type="InterPro" id="IPR005064">
    <property type="entry name" value="BUG"/>
</dbReference>
<reference evidence="3" key="1">
    <citation type="submission" date="2023-06" db="EMBL/GenBank/DDBJ databases">
        <authorList>
            <person name="Jiang Y."/>
            <person name="Liu Q."/>
        </authorList>
    </citation>
    <scope>NUCLEOTIDE SEQUENCE</scope>
    <source>
        <strain evidence="3">CGMCC 1.12090</strain>
    </source>
</reference>
<comment type="similarity">
    <text evidence="1">Belongs to the UPF0065 (bug) family.</text>
</comment>
<dbReference type="SUPFAM" id="SSF53850">
    <property type="entry name" value="Periplasmic binding protein-like II"/>
    <property type="match status" value="1"/>
</dbReference>
<organism evidence="3 4">
    <name type="scientific">Variovorax ginsengisoli</name>
    <dbReference type="NCBI Taxonomy" id="363844"/>
    <lineage>
        <taxon>Bacteria</taxon>
        <taxon>Pseudomonadati</taxon>
        <taxon>Pseudomonadota</taxon>
        <taxon>Betaproteobacteria</taxon>
        <taxon>Burkholderiales</taxon>
        <taxon>Comamonadaceae</taxon>
        <taxon>Variovorax</taxon>
    </lineage>
</organism>
<dbReference type="Gene3D" id="3.40.190.10">
    <property type="entry name" value="Periplasmic binding protein-like II"/>
    <property type="match status" value="1"/>
</dbReference>
<dbReference type="PANTHER" id="PTHR42928">
    <property type="entry name" value="TRICARBOXYLATE-BINDING PROTEIN"/>
    <property type="match status" value="1"/>
</dbReference>
<evidence type="ECO:0000256" key="2">
    <source>
        <dbReference type="SAM" id="SignalP"/>
    </source>
</evidence>
<protein>
    <submittedName>
        <fullName evidence="3">Tripartite tricarboxylate transporter substrate binding protein</fullName>
    </submittedName>
</protein>
<gene>
    <name evidence="3" type="ORF">Q2T77_15105</name>
</gene>
<dbReference type="InterPro" id="IPR042100">
    <property type="entry name" value="Bug_dom1"/>
</dbReference>
<dbReference type="CDD" id="cd07012">
    <property type="entry name" value="PBP2_Bug_TTT"/>
    <property type="match status" value="1"/>
</dbReference>
<name>A0ABT8S3X3_9BURK</name>
<dbReference type="PANTHER" id="PTHR42928:SF5">
    <property type="entry name" value="BLR1237 PROTEIN"/>
    <property type="match status" value="1"/>
</dbReference>
<evidence type="ECO:0000313" key="3">
    <source>
        <dbReference type="EMBL" id="MDO1533620.1"/>
    </source>
</evidence>
<dbReference type="Pfam" id="PF03401">
    <property type="entry name" value="TctC"/>
    <property type="match status" value="1"/>
</dbReference>
<dbReference type="PIRSF" id="PIRSF017082">
    <property type="entry name" value="YflP"/>
    <property type="match status" value="1"/>
</dbReference>
<keyword evidence="2" id="KW-0732">Signal</keyword>
<keyword evidence="4" id="KW-1185">Reference proteome</keyword>
<evidence type="ECO:0000256" key="1">
    <source>
        <dbReference type="ARBA" id="ARBA00006987"/>
    </source>
</evidence>
<dbReference type="RefSeq" id="WP_301810449.1">
    <property type="nucleotide sequence ID" value="NZ_JAUJZH010000009.1"/>
</dbReference>
<evidence type="ECO:0000313" key="4">
    <source>
        <dbReference type="Proteomes" id="UP001169027"/>
    </source>
</evidence>